<name>A0A4D9EFQ0_9SAUR</name>
<dbReference type="InterPro" id="IPR007110">
    <property type="entry name" value="Ig-like_dom"/>
</dbReference>
<evidence type="ECO:0000256" key="11">
    <source>
        <dbReference type="ARBA" id="ARBA00023319"/>
    </source>
</evidence>
<evidence type="ECO:0000313" key="18">
    <source>
        <dbReference type="Proteomes" id="UP000297703"/>
    </source>
</evidence>
<keyword evidence="8 13" id="KW-0472">Membrane</keyword>
<dbReference type="InterPro" id="IPR036179">
    <property type="entry name" value="Ig-like_dom_sf"/>
</dbReference>
<comment type="caution">
    <text evidence="17">The sequence shown here is derived from an EMBL/GenBank/DDBJ whole genome shotgun (WGS) entry which is preliminary data.</text>
</comment>
<evidence type="ECO:0000259" key="15">
    <source>
        <dbReference type="PROSITE" id="PS50835"/>
    </source>
</evidence>
<dbReference type="PANTHER" id="PTHR48423">
    <property type="entry name" value="INTERLEUKIN-27 RECEPTOR SUBUNIT ALPHA"/>
    <property type="match status" value="1"/>
</dbReference>
<evidence type="ECO:0000256" key="13">
    <source>
        <dbReference type="SAM" id="Phobius"/>
    </source>
</evidence>
<organism evidence="17 18">
    <name type="scientific">Platysternon megacephalum</name>
    <name type="common">big-headed turtle</name>
    <dbReference type="NCBI Taxonomy" id="55544"/>
    <lineage>
        <taxon>Eukaryota</taxon>
        <taxon>Metazoa</taxon>
        <taxon>Chordata</taxon>
        <taxon>Craniata</taxon>
        <taxon>Vertebrata</taxon>
        <taxon>Euteleostomi</taxon>
        <taxon>Archelosauria</taxon>
        <taxon>Testudinata</taxon>
        <taxon>Testudines</taxon>
        <taxon>Cryptodira</taxon>
        <taxon>Durocryptodira</taxon>
        <taxon>Testudinoidea</taxon>
        <taxon>Platysternidae</taxon>
        <taxon>Platysternon</taxon>
    </lineage>
</organism>
<dbReference type="Proteomes" id="UP000297703">
    <property type="component" value="Unassembled WGS sequence"/>
</dbReference>
<dbReference type="PROSITE" id="PS50853">
    <property type="entry name" value="FN3"/>
    <property type="match status" value="3"/>
</dbReference>
<evidence type="ECO:0000256" key="1">
    <source>
        <dbReference type="ARBA" id="ARBA00004251"/>
    </source>
</evidence>
<feature type="region of interest" description="Disordered" evidence="12">
    <location>
        <begin position="798"/>
        <end position="823"/>
    </location>
</feature>
<evidence type="ECO:0000256" key="2">
    <source>
        <dbReference type="ARBA" id="ARBA00008921"/>
    </source>
</evidence>
<protein>
    <submittedName>
        <fullName evidence="17">Carbohydrate sulfotransferase 7</fullName>
    </submittedName>
</protein>
<keyword evidence="17" id="KW-0808">Transferase</keyword>
<dbReference type="PROSITE" id="PS50835">
    <property type="entry name" value="IG_LIKE"/>
    <property type="match status" value="1"/>
</dbReference>
<evidence type="ECO:0000256" key="9">
    <source>
        <dbReference type="ARBA" id="ARBA00023170"/>
    </source>
</evidence>
<dbReference type="InterPro" id="IPR003961">
    <property type="entry name" value="FN3_dom"/>
</dbReference>
<feature type="chain" id="PRO_5020024971" evidence="14">
    <location>
        <begin position="21"/>
        <end position="887"/>
    </location>
</feature>
<evidence type="ECO:0000256" key="4">
    <source>
        <dbReference type="ARBA" id="ARBA00022692"/>
    </source>
</evidence>
<dbReference type="SUPFAM" id="SSF49265">
    <property type="entry name" value="Fibronectin type III"/>
    <property type="match status" value="4"/>
</dbReference>
<evidence type="ECO:0000256" key="5">
    <source>
        <dbReference type="ARBA" id="ARBA00022729"/>
    </source>
</evidence>
<keyword evidence="5 14" id="KW-0732">Signal</keyword>
<reference evidence="17 18" key="1">
    <citation type="submission" date="2019-04" db="EMBL/GenBank/DDBJ databases">
        <title>Draft genome of the big-headed turtle Platysternon megacephalum.</title>
        <authorList>
            <person name="Gong S."/>
        </authorList>
    </citation>
    <scope>NUCLEOTIDE SEQUENCE [LARGE SCALE GENOMIC DNA]</scope>
    <source>
        <strain evidence="17">DO16091913</strain>
        <tissue evidence="17">Muscle</tissue>
    </source>
</reference>
<keyword evidence="6" id="KW-0677">Repeat</keyword>
<dbReference type="SUPFAM" id="SSF48726">
    <property type="entry name" value="Immunoglobulin"/>
    <property type="match status" value="1"/>
</dbReference>
<dbReference type="CDD" id="cd00063">
    <property type="entry name" value="FN3"/>
    <property type="match status" value="2"/>
</dbReference>
<dbReference type="PANTHER" id="PTHR48423:SF1">
    <property type="entry name" value="INTERLEUKIN-27 RECEPTOR SUBUNIT ALPHA"/>
    <property type="match status" value="1"/>
</dbReference>
<feature type="domain" description="Fibronectin type-III" evidence="16">
    <location>
        <begin position="351"/>
        <end position="450"/>
    </location>
</feature>
<dbReference type="EMBL" id="QXTE01000096">
    <property type="protein sequence ID" value="TFK06543.1"/>
    <property type="molecule type" value="Genomic_DNA"/>
</dbReference>
<feature type="compositionally biased region" description="Low complexity" evidence="12">
    <location>
        <begin position="812"/>
        <end position="821"/>
    </location>
</feature>
<evidence type="ECO:0000256" key="6">
    <source>
        <dbReference type="ARBA" id="ARBA00022737"/>
    </source>
</evidence>
<evidence type="ECO:0000256" key="12">
    <source>
        <dbReference type="SAM" id="MobiDB-lite"/>
    </source>
</evidence>
<dbReference type="GO" id="GO:0016740">
    <property type="term" value="F:transferase activity"/>
    <property type="evidence" value="ECO:0007669"/>
    <property type="project" value="UniProtKB-KW"/>
</dbReference>
<gene>
    <name evidence="17" type="ORF">DR999_PMT10858</name>
</gene>
<evidence type="ECO:0000313" key="17">
    <source>
        <dbReference type="EMBL" id="TFK06543.1"/>
    </source>
</evidence>
<dbReference type="Pfam" id="PF06328">
    <property type="entry name" value="Lep_receptor_Ig"/>
    <property type="match status" value="1"/>
</dbReference>
<keyword evidence="4 13" id="KW-0812">Transmembrane</keyword>
<feature type="region of interest" description="Disordered" evidence="12">
    <location>
        <begin position="867"/>
        <end position="887"/>
    </location>
</feature>
<sequence length="887" mass="96548">MWLNLMLFWIFSLGISRSGANSPRPGPGSRVPTPQPSCGMLSLHPTVACLGTPLTASCTLDPSCLQIGHARPGDVVWRLNGETRQLPLNQSIAGNGTVTVVTVLRAEQPRGELSCYLPHRSSLHLLGVAEYQAGVPPAELHVEHCVSFWGGNITCYWDPGPETYLPTTYTLHVTEEAGRCLWKFRDAGTCVSSRESRSCTIPVENLFASFQVRLTAVNLLGRASAADKCVHGMSIVKLSPPEVSATADRSDCFRVAWRQPNEELLRATDARYEIRYRDVDGASWTQVDVTATEDAPASKDVCGVSPFTSYSIQVRALYQSDAFPWSDGGPSWSAWSHERFVRTLPAAPSRGPALWRRIATPDSDGRSEIMLMWKPLQPKEANGRILTYSLRWQRRGQPAVLACLTRSLQCALELPASEEHTFFLTASNSVGESPASKLSIPAVQAQAVPPLLPVLVSPASDRSLLLQWDPPGFAAAAYVFEWGQASENRGQNSSWRYEPGNISRAVLAEAIEPGYLYSLTLFALSDGAVWAAGATSAYSKQIAPFHAPTLHPIRVWPSQVEVQWEEVPLEEQGGFIRNYTISYEEQGKDAQAVVVNGSVRRYLIAGLAPDSVVRVGISVSNDGGSTQGSVLSIRTRSLDDGRVELLLSSLCVGLVVLLITAALACVLKQPLIQGCLWPQVPDPAKSHLASWLPQKMWLDLGNFPAEQSKKQRAGYPDFPFRGVSGIICGQQEEMMMCKSFLESTWAAEASSAGNKYRQPLQTILLRGDVTTPDHSQARRQSKVEYSTVIVWAYPGDAPPSPSAPWPQPTPQSPESSGPSREPGWRICFQSPSCEPLDGSCWRCGQQLEGGPASLGAFPLLRTLVVEGSGDRQPNGDHPVGALGPMMP</sequence>
<keyword evidence="9" id="KW-0675">Receptor</keyword>
<dbReference type="InterPro" id="IPR052672">
    <property type="entry name" value="Type1_Cytokine_Rcpt_Type2"/>
</dbReference>
<proteinExistence type="inferred from homology"/>
<feature type="transmembrane region" description="Helical" evidence="13">
    <location>
        <begin position="645"/>
        <end position="667"/>
    </location>
</feature>
<evidence type="ECO:0000256" key="7">
    <source>
        <dbReference type="ARBA" id="ARBA00022989"/>
    </source>
</evidence>
<dbReference type="FunFam" id="2.60.40.10:FF:000414">
    <property type="entry name" value="Interleukin-6 receptor subunit beta"/>
    <property type="match status" value="1"/>
</dbReference>
<keyword evidence="10" id="KW-0325">Glycoprotein</keyword>
<feature type="domain" description="Fibronectin type-III" evidence="16">
    <location>
        <begin position="237"/>
        <end position="346"/>
    </location>
</feature>
<dbReference type="SMART" id="SM00060">
    <property type="entry name" value="FN3"/>
    <property type="match status" value="4"/>
</dbReference>
<feature type="domain" description="Ig-like" evidence="15">
    <location>
        <begin position="36"/>
        <end position="126"/>
    </location>
</feature>
<dbReference type="InterPro" id="IPR010457">
    <property type="entry name" value="IgC2-like_lig-bd"/>
</dbReference>
<feature type="compositionally biased region" description="Pro residues" evidence="12">
    <location>
        <begin position="798"/>
        <end position="811"/>
    </location>
</feature>
<feature type="domain" description="Fibronectin type-III" evidence="16">
    <location>
        <begin position="544"/>
        <end position="640"/>
    </location>
</feature>
<evidence type="ECO:0000256" key="3">
    <source>
        <dbReference type="ARBA" id="ARBA00022475"/>
    </source>
</evidence>
<keyword evidence="11" id="KW-0393">Immunoglobulin domain</keyword>
<dbReference type="InterPro" id="IPR036116">
    <property type="entry name" value="FN3_sf"/>
</dbReference>
<keyword evidence="18" id="KW-1185">Reference proteome</keyword>
<comment type="subcellular location">
    <subcellularLocation>
        <location evidence="1">Cell membrane</location>
        <topology evidence="1">Single-pass type I membrane protein</topology>
    </subcellularLocation>
</comment>
<evidence type="ECO:0000256" key="8">
    <source>
        <dbReference type="ARBA" id="ARBA00023136"/>
    </source>
</evidence>
<dbReference type="GO" id="GO:0005886">
    <property type="term" value="C:plasma membrane"/>
    <property type="evidence" value="ECO:0007669"/>
    <property type="project" value="UniProtKB-SubCell"/>
</dbReference>
<evidence type="ECO:0000256" key="14">
    <source>
        <dbReference type="SAM" id="SignalP"/>
    </source>
</evidence>
<dbReference type="Gene3D" id="2.60.40.10">
    <property type="entry name" value="Immunoglobulins"/>
    <property type="match status" value="6"/>
</dbReference>
<dbReference type="AlphaFoldDB" id="A0A4D9EFQ0"/>
<keyword evidence="7 13" id="KW-1133">Transmembrane helix</keyword>
<dbReference type="InterPro" id="IPR013783">
    <property type="entry name" value="Ig-like_fold"/>
</dbReference>
<accession>A0A4D9EFQ0</accession>
<feature type="signal peptide" evidence="14">
    <location>
        <begin position="1"/>
        <end position="20"/>
    </location>
</feature>
<keyword evidence="3" id="KW-1003">Cell membrane</keyword>
<comment type="similarity">
    <text evidence="2">Belongs to the type I cytokine receptor family. Type 2 subfamily.</text>
</comment>
<evidence type="ECO:0000256" key="10">
    <source>
        <dbReference type="ARBA" id="ARBA00023180"/>
    </source>
</evidence>
<evidence type="ECO:0000259" key="16">
    <source>
        <dbReference type="PROSITE" id="PS50853"/>
    </source>
</evidence>
<reference evidence="17 18" key="2">
    <citation type="submission" date="2019-04" db="EMBL/GenBank/DDBJ databases">
        <title>The genome sequence of big-headed turtle.</title>
        <authorList>
            <person name="Gong S."/>
        </authorList>
    </citation>
    <scope>NUCLEOTIDE SEQUENCE [LARGE SCALE GENOMIC DNA]</scope>
    <source>
        <strain evidence="17">DO16091913</strain>
        <tissue evidence="17">Muscle</tissue>
    </source>
</reference>
<dbReference type="OrthoDB" id="9884260at2759"/>